<dbReference type="PRINTS" id="PR00376">
    <property type="entry name" value="IL1BCENZYME"/>
</dbReference>
<dbReference type="EMBL" id="JAEUGD010000018">
    <property type="protein sequence ID" value="MBL6445778.1"/>
    <property type="molecule type" value="Genomic_DNA"/>
</dbReference>
<evidence type="ECO:0000256" key="1">
    <source>
        <dbReference type="ARBA" id="ARBA00010134"/>
    </source>
</evidence>
<evidence type="ECO:0000256" key="2">
    <source>
        <dbReference type="SAM" id="SignalP"/>
    </source>
</evidence>
<keyword evidence="2" id="KW-0732">Signal</keyword>
<evidence type="ECO:0000313" key="5">
    <source>
        <dbReference type="Proteomes" id="UP000614216"/>
    </source>
</evidence>
<dbReference type="Proteomes" id="UP000614216">
    <property type="component" value="Unassembled WGS sequence"/>
</dbReference>
<feature type="chain" id="PRO_5037114759" evidence="2">
    <location>
        <begin position="22"/>
        <end position="837"/>
    </location>
</feature>
<evidence type="ECO:0000313" key="4">
    <source>
        <dbReference type="EMBL" id="MBL6445778.1"/>
    </source>
</evidence>
<dbReference type="GO" id="GO:0006508">
    <property type="term" value="P:proteolysis"/>
    <property type="evidence" value="ECO:0007669"/>
    <property type="project" value="InterPro"/>
</dbReference>
<dbReference type="SUPFAM" id="SSF52129">
    <property type="entry name" value="Caspase-like"/>
    <property type="match status" value="1"/>
</dbReference>
<dbReference type="SMART" id="SM00115">
    <property type="entry name" value="CASc"/>
    <property type="match status" value="1"/>
</dbReference>
<keyword evidence="5" id="KW-1185">Reference proteome</keyword>
<dbReference type="InterPro" id="IPR011600">
    <property type="entry name" value="Pept_C14_caspase"/>
</dbReference>
<comment type="caution">
    <text evidence="4">The sequence shown here is derived from an EMBL/GenBank/DDBJ whole genome shotgun (WGS) entry which is preliminary data.</text>
</comment>
<evidence type="ECO:0000259" key="3">
    <source>
        <dbReference type="PROSITE" id="PS50208"/>
    </source>
</evidence>
<accession>A0A937FWG9</accession>
<organism evidence="4 5">
    <name type="scientific">Fulvivirga marina</name>
    <dbReference type="NCBI Taxonomy" id="2494733"/>
    <lineage>
        <taxon>Bacteria</taxon>
        <taxon>Pseudomonadati</taxon>
        <taxon>Bacteroidota</taxon>
        <taxon>Cytophagia</taxon>
        <taxon>Cytophagales</taxon>
        <taxon>Fulvivirgaceae</taxon>
        <taxon>Fulvivirga</taxon>
    </lineage>
</organism>
<proteinExistence type="inferred from homology"/>
<gene>
    <name evidence="4" type="ORF">JMN32_05630</name>
</gene>
<dbReference type="InterPro" id="IPR001309">
    <property type="entry name" value="Pept_C14_p20"/>
</dbReference>
<dbReference type="PANTHER" id="PTHR22576">
    <property type="entry name" value="MUCOSA ASSOCIATED LYMPHOID TISSUE LYMPHOMA TRANSLOCATION PROTEIN 1/PARACASPASE"/>
    <property type="match status" value="1"/>
</dbReference>
<dbReference type="Gene3D" id="3.40.50.1460">
    <property type="match status" value="1"/>
</dbReference>
<dbReference type="InterPro" id="IPR052039">
    <property type="entry name" value="Caspase-related_regulators"/>
</dbReference>
<sequence length="837" mass="95745">MRSIVLLFLFILSVISFQSQAQTGSKKRLALVIGNADYQNANKLLNPVNDARSMKKALTSLGFEVMQYENLTQREMKQVIDEFGRKLESYEVGLFYFAGHGIQASGNNYLIPVETNLTNEQQIEYDCVRADRVLGLMEYAKSKVNIVILDACRNNPFKRSWSRSAQGEGLAFMNAPSGSLIAYATAPGKTASDGSGSNGLYTEALLKNLATPDLTILQVFQNVRKNVVDQSDQRQIPWESTSLIGDFYFNKTQAGGKEQQPDKTLIAKESSNITSTTPTSINSRAIWKSDEKTWHLLDNKVQIASRTKYTYAGDDLLAYDPETGVSYLLPGYTHLTDNVFRPAEILSEKDQYFWRSKDLSFYVYDKGTSISTEIVHSKSDDDLLVYHPQTNTTLLLEKYYQLQDNKLRSAEVVSKADNIFWKSKDNKYLFFIKGEQVASTTSSAAVNNDLLVYHEKTGSSYILKNFYNLQDDKLRSAMLISDQKDVFWSGFNNKFHLYVKGKDVSSQVTNKWSGSDLEVYYGDNTYLLKNFANLQDRQLREATVMESTSKVEWKAENNLFYIKDNNKEIQLQTVYAMAGNDLLVYHPDKQKTYLLENYSHLQDNQWRSARLLSSSKESVFWMSEDNVYWLYVQGKQVAQETSSVAEERNLVVTHTPTGSRYRLTGFYDLQDKQLRAAEILSLNTPITTKTSSTNDNNSYKSKGNATWRSKDNLYWLYVNGEQIAKRTNSVFIDNDLLIYDPSDNLSYLLEGYKEKQDDQIRSAIILDSSEQTWWRANDNGYYIYVKGELITTATNVQSYWADSDLIVYHKPSGVTYRLEDYNTNKDDQLRPAFKVVE</sequence>
<dbReference type="PANTHER" id="PTHR22576:SF37">
    <property type="entry name" value="MUCOSA-ASSOCIATED LYMPHOID TISSUE LYMPHOMA TRANSLOCATION PROTEIN 1"/>
    <property type="match status" value="1"/>
</dbReference>
<comment type="similarity">
    <text evidence="1">Belongs to the peptidase C14A family.</text>
</comment>
<name>A0A937FWG9_9BACT</name>
<dbReference type="GO" id="GO:0004197">
    <property type="term" value="F:cysteine-type endopeptidase activity"/>
    <property type="evidence" value="ECO:0007669"/>
    <property type="project" value="InterPro"/>
</dbReference>
<feature type="domain" description="Caspase family p20" evidence="3">
    <location>
        <begin position="26"/>
        <end position="156"/>
    </location>
</feature>
<feature type="signal peptide" evidence="2">
    <location>
        <begin position="1"/>
        <end position="21"/>
    </location>
</feature>
<dbReference type="AlphaFoldDB" id="A0A937FWG9"/>
<dbReference type="InterPro" id="IPR029030">
    <property type="entry name" value="Caspase-like_dom_sf"/>
</dbReference>
<dbReference type="RefSeq" id="WP_202855327.1">
    <property type="nucleotide sequence ID" value="NZ_JAEUGD010000018.1"/>
</dbReference>
<reference evidence="4" key="1">
    <citation type="submission" date="2021-01" db="EMBL/GenBank/DDBJ databases">
        <title>Fulvivirga kasyanovii gen. nov., sp nov., a novel member of the phylum Bacteroidetes isolated from seawater in a mussel farm.</title>
        <authorList>
            <person name="Zhao L.-H."/>
            <person name="Wang Z.-J."/>
        </authorList>
    </citation>
    <scope>NUCLEOTIDE SEQUENCE</scope>
    <source>
        <strain evidence="4">29W222</strain>
    </source>
</reference>
<dbReference type="InterPro" id="IPR015917">
    <property type="entry name" value="Pept_C14A"/>
</dbReference>
<dbReference type="PROSITE" id="PS50208">
    <property type="entry name" value="CASPASE_P20"/>
    <property type="match status" value="1"/>
</dbReference>
<dbReference type="Pfam" id="PF00656">
    <property type="entry name" value="Peptidase_C14"/>
    <property type="match status" value="1"/>
</dbReference>
<protein>
    <submittedName>
        <fullName evidence="4">Caspase family protein</fullName>
    </submittedName>
</protein>